<organism evidence="1">
    <name type="scientific">uncultured Caudovirales phage</name>
    <dbReference type="NCBI Taxonomy" id="2100421"/>
    <lineage>
        <taxon>Viruses</taxon>
        <taxon>Duplodnaviria</taxon>
        <taxon>Heunggongvirae</taxon>
        <taxon>Uroviricota</taxon>
        <taxon>Caudoviricetes</taxon>
        <taxon>Peduoviridae</taxon>
        <taxon>Maltschvirus</taxon>
        <taxon>Maltschvirus maltsch</taxon>
    </lineage>
</organism>
<sequence length="157" mass="18225">MATKRQTLIDAAMKYVNNDKLNLTEMRKDNNSLYVRICNVFENIADFKQSIAPIECVYTKDRAERRVFRSDSHIPAAEIASLRNELAYQKIVELRKTMTYEQIAKRYGVSKQGVHELHAKLTEFYGRRLTEMLSFDYNQNTLYLGGSIHGFSNSESQ</sequence>
<dbReference type="EMBL" id="LR796426">
    <property type="protein sequence ID" value="CAB4143992.1"/>
    <property type="molecule type" value="Genomic_DNA"/>
</dbReference>
<reference evidence="1" key="1">
    <citation type="submission" date="2020-04" db="EMBL/GenBank/DDBJ databases">
        <authorList>
            <person name="Chiriac C."/>
            <person name="Salcher M."/>
            <person name="Ghai R."/>
            <person name="Kavagutti S V."/>
        </authorList>
    </citation>
    <scope>NUCLEOTIDE SEQUENCE</scope>
</reference>
<gene>
    <name evidence="1" type="ORF">UFOVP453_14</name>
</gene>
<proteinExistence type="predicted"/>
<name>A0A6J5MCH0_9CAUD</name>
<protein>
    <submittedName>
        <fullName evidence="1">Uncharacterized protein</fullName>
    </submittedName>
</protein>
<evidence type="ECO:0000313" key="1">
    <source>
        <dbReference type="EMBL" id="CAB4143992.1"/>
    </source>
</evidence>
<accession>A0A6J5MCH0</accession>